<evidence type="ECO:0000256" key="16">
    <source>
        <dbReference type="ARBA" id="ARBA00047899"/>
    </source>
</evidence>
<dbReference type="Gene3D" id="3.80.10.10">
    <property type="entry name" value="Ribonuclease Inhibitor"/>
    <property type="match status" value="1"/>
</dbReference>
<keyword evidence="14 19" id="KW-0472">Membrane</keyword>
<dbReference type="Pfam" id="PF07714">
    <property type="entry name" value="PK_Tyr_Ser-Thr"/>
    <property type="match status" value="1"/>
</dbReference>
<keyword evidence="3" id="KW-0723">Serine/threonine-protein kinase</keyword>
<evidence type="ECO:0000256" key="14">
    <source>
        <dbReference type="ARBA" id="ARBA00023136"/>
    </source>
</evidence>
<evidence type="ECO:0000256" key="6">
    <source>
        <dbReference type="ARBA" id="ARBA00022679"/>
    </source>
</evidence>
<gene>
    <name evidence="22" type="ORF">GSMUA_66210.1</name>
</gene>
<dbReference type="InterPro" id="IPR001611">
    <property type="entry name" value="Leu-rich_rpt"/>
</dbReference>
<dbReference type="SUPFAM" id="SSF52058">
    <property type="entry name" value="L domain-like"/>
    <property type="match status" value="1"/>
</dbReference>
<dbReference type="PANTHER" id="PTHR45631">
    <property type="entry name" value="OS07G0107800 PROTEIN-RELATED"/>
    <property type="match status" value="1"/>
</dbReference>
<feature type="chain" id="PRO_5034619283" description="non-specific serine/threonine protein kinase" evidence="20">
    <location>
        <begin position="33"/>
        <end position="953"/>
    </location>
</feature>
<proteinExistence type="predicted"/>
<dbReference type="InterPro" id="IPR017441">
    <property type="entry name" value="Protein_kinase_ATP_BS"/>
</dbReference>
<dbReference type="InterPro" id="IPR011009">
    <property type="entry name" value="Kinase-like_dom_sf"/>
</dbReference>
<comment type="subcellular location">
    <subcellularLocation>
        <location evidence="1">Cell membrane</location>
        <topology evidence="1">Single-pass membrane protein</topology>
    </subcellularLocation>
</comment>
<feature type="signal peptide" evidence="20">
    <location>
        <begin position="1"/>
        <end position="32"/>
    </location>
</feature>
<dbReference type="AlphaFoldDB" id="A0A8D7B713"/>
<dbReference type="GO" id="GO:0005524">
    <property type="term" value="F:ATP binding"/>
    <property type="evidence" value="ECO:0007669"/>
    <property type="project" value="UniProtKB-UniRule"/>
</dbReference>
<evidence type="ECO:0000313" key="22">
    <source>
        <dbReference type="EMBL" id="CAG1861727.1"/>
    </source>
</evidence>
<dbReference type="PROSITE" id="PS00107">
    <property type="entry name" value="PROTEIN_KINASE_ATP"/>
    <property type="match status" value="1"/>
</dbReference>
<dbReference type="EMBL" id="HG996467">
    <property type="protein sequence ID" value="CAG1861727.1"/>
    <property type="molecule type" value="Genomic_DNA"/>
</dbReference>
<dbReference type="FunFam" id="1.10.510.10:FF:000146">
    <property type="entry name" value="LRR receptor-like serine/threonine-protein kinase IOS1"/>
    <property type="match status" value="1"/>
</dbReference>
<keyword evidence="10 18" id="KW-0547">Nucleotide-binding</keyword>
<evidence type="ECO:0000256" key="15">
    <source>
        <dbReference type="ARBA" id="ARBA00023170"/>
    </source>
</evidence>
<keyword evidence="7 19" id="KW-0812">Transmembrane</keyword>
<evidence type="ECO:0000256" key="5">
    <source>
        <dbReference type="ARBA" id="ARBA00022614"/>
    </source>
</evidence>
<sequence>MAMACLFSSAKMAAVWCMVILGFAMAAVRVHCQSTDTLGFISIDCGIAAGSTYVDPTTNIPYVSDTPYIDAGVNQNISAAYVTNLMGRRYLNVRSFPNGTRNCYTINSITPSSKYLIRASFFYGNYDGLGSQSRLFDLYLGVNLWKTINITDPGSGYRTDVITVAASGSFSVCLVNTGHGTPFISGLDVRPLKEILYPAVNASRSLVLTRRLNMGPTDTFIRYPDDSHDRIWDPFNNIPFWAETSTNSTVENFVDDKFEAPSAVMQTAVIPVNSTKLMISWEPELGDVNEYYAVMYFSEFLTLTGNMSRQFYVYLNGQLWYAKPFTPDYLFSDAIFGTNPAEGYQQYNVTIQALDNSTLPPILNAMEVYSRMSDVNVPSDAGDVDAMIAVKAWYKIKRNWMGDPCSPKALAWDGLNCSSSLSNPPRITALNLSSSGLTGEIATFFASLTAIQILDLSHNNLTGTIPAILAQLPSLKILDLTNNNLNGSVPSPLLTKAQNGELTLRLVLCLKDPVACRLSQEVKPMIDLFSRFPTFSFSENPLNPSLCGNGTTCEITPTTKKKKLSAPIIVIICLAPLLLLLVVVSIIWRLRKPPRNSVEPQNEETLKRVKEHQDGLLQLENRQFTYMELKSITNNFERVIGKGGFGTVYHGCLEDGTQVAVKIRSQSSSQGTKEFLAEAQHLTRVHHRNLVSMVGYCKDEPYLALVYEFMAQGTLQDHLRGSQLPLLPLSWRQRLQIAVQAAQGLEYLHKGCKPPLVHRDVKTGNILLSESLEAKIADFGLSKAFQSEINNTHVSTVVMGTPGYLDPEYYATNQLSEKSDVYSFGVVLLELLTGQAPVITAAGNAHIAHWVRQRLARGNIEDVVDGRLQGESDVNSMWKCADVALRCASPVAHQRPDMAEVVTQLKESLQLENPYVDSRTESLYAEASDVSQNSALEIERVAAMSVADRPSAR</sequence>
<dbReference type="SMART" id="SM00220">
    <property type="entry name" value="S_TKc"/>
    <property type="match status" value="1"/>
</dbReference>
<keyword evidence="9" id="KW-0677">Repeat</keyword>
<dbReference type="PANTHER" id="PTHR45631:SF202">
    <property type="entry name" value="SENESCENCE-INDUCED RECEPTOR-LIKE SERINE_THREONINE-PROTEIN KINASE"/>
    <property type="match status" value="1"/>
</dbReference>
<evidence type="ECO:0000256" key="9">
    <source>
        <dbReference type="ARBA" id="ARBA00022737"/>
    </source>
</evidence>
<evidence type="ECO:0000256" key="18">
    <source>
        <dbReference type="PROSITE-ProRule" id="PRU10141"/>
    </source>
</evidence>
<keyword evidence="4" id="KW-0597">Phosphoprotein</keyword>
<evidence type="ECO:0000256" key="4">
    <source>
        <dbReference type="ARBA" id="ARBA00022553"/>
    </source>
</evidence>
<keyword evidence="6" id="KW-0808">Transferase</keyword>
<feature type="transmembrane region" description="Helical" evidence="19">
    <location>
        <begin position="564"/>
        <end position="588"/>
    </location>
</feature>
<dbReference type="InterPro" id="IPR008271">
    <property type="entry name" value="Ser/Thr_kinase_AS"/>
</dbReference>
<dbReference type="InterPro" id="IPR001245">
    <property type="entry name" value="Ser-Thr/Tyr_kinase_cat_dom"/>
</dbReference>
<dbReference type="EC" id="2.7.11.1" evidence="2"/>
<dbReference type="Pfam" id="PF12819">
    <property type="entry name" value="Malectin_like"/>
    <property type="match status" value="1"/>
</dbReference>
<evidence type="ECO:0000256" key="8">
    <source>
        <dbReference type="ARBA" id="ARBA00022729"/>
    </source>
</evidence>
<dbReference type="Gene3D" id="3.30.200.20">
    <property type="entry name" value="Phosphorylase Kinase, domain 1"/>
    <property type="match status" value="1"/>
</dbReference>
<dbReference type="InterPro" id="IPR024788">
    <property type="entry name" value="Malectin-like_Carb-bd_dom"/>
</dbReference>
<evidence type="ECO:0000259" key="21">
    <source>
        <dbReference type="PROSITE" id="PS50011"/>
    </source>
</evidence>
<keyword evidence="5" id="KW-0433">Leucine-rich repeat</keyword>
<dbReference type="PRINTS" id="PR00019">
    <property type="entry name" value="LEURICHRPT"/>
</dbReference>
<evidence type="ECO:0000256" key="17">
    <source>
        <dbReference type="ARBA" id="ARBA00048679"/>
    </source>
</evidence>
<dbReference type="Pfam" id="PF13855">
    <property type="entry name" value="LRR_8"/>
    <property type="match status" value="1"/>
</dbReference>
<keyword evidence="13 19" id="KW-1133">Transmembrane helix</keyword>
<keyword evidence="11" id="KW-0418">Kinase</keyword>
<evidence type="ECO:0000256" key="3">
    <source>
        <dbReference type="ARBA" id="ARBA00022527"/>
    </source>
</evidence>
<dbReference type="PROSITE" id="PS50011">
    <property type="entry name" value="PROTEIN_KINASE_DOM"/>
    <property type="match status" value="1"/>
</dbReference>
<accession>A0A8D7B713</accession>
<evidence type="ECO:0000256" key="7">
    <source>
        <dbReference type="ARBA" id="ARBA00022692"/>
    </source>
</evidence>
<dbReference type="FunFam" id="3.80.10.10:FF:000129">
    <property type="entry name" value="Leucine-rich repeat receptor-like kinase"/>
    <property type="match status" value="1"/>
</dbReference>
<comment type="catalytic activity">
    <reaction evidence="17">
        <text>L-seryl-[protein] + ATP = O-phospho-L-seryl-[protein] + ADP + H(+)</text>
        <dbReference type="Rhea" id="RHEA:17989"/>
        <dbReference type="Rhea" id="RHEA-COMP:9863"/>
        <dbReference type="Rhea" id="RHEA-COMP:11604"/>
        <dbReference type="ChEBI" id="CHEBI:15378"/>
        <dbReference type="ChEBI" id="CHEBI:29999"/>
        <dbReference type="ChEBI" id="CHEBI:30616"/>
        <dbReference type="ChEBI" id="CHEBI:83421"/>
        <dbReference type="ChEBI" id="CHEBI:456216"/>
        <dbReference type="EC" id="2.7.11.1"/>
    </reaction>
</comment>
<dbReference type="Gene3D" id="1.10.510.10">
    <property type="entry name" value="Transferase(Phosphotransferase) domain 1"/>
    <property type="match status" value="1"/>
</dbReference>
<dbReference type="InterPro" id="IPR000719">
    <property type="entry name" value="Prot_kinase_dom"/>
</dbReference>
<protein>
    <recommendedName>
        <fullName evidence="2">non-specific serine/threonine protein kinase</fullName>
        <ecNumber evidence="2">2.7.11.1</ecNumber>
    </recommendedName>
</protein>
<dbReference type="PROSITE" id="PS00108">
    <property type="entry name" value="PROTEIN_KINASE_ST"/>
    <property type="match status" value="1"/>
</dbReference>
<reference evidence="22" key="1">
    <citation type="submission" date="2021-03" db="EMBL/GenBank/DDBJ databases">
        <authorList>
            <consortium name="Genoscope - CEA"/>
            <person name="William W."/>
        </authorList>
    </citation>
    <scope>NUCLEOTIDE SEQUENCE</scope>
    <source>
        <strain evidence="22">Doubled-haploid Pahang</strain>
    </source>
</reference>
<dbReference type="InterPro" id="IPR032675">
    <property type="entry name" value="LRR_dom_sf"/>
</dbReference>
<dbReference type="GO" id="GO:0005886">
    <property type="term" value="C:plasma membrane"/>
    <property type="evidence" value="ECO:0007669"/>
    <property type="project" value="UniProtKB-SubCell"/>
</dbReference>
<dbReference type="GO" id="GO:0004674">
    <property type="term" value="F:protein serine/threonine kinase activity"/>
    <property type="evidence" value="ECO:0007669"/>
    <property type="project" value="UniProtKB-KW"/>
</dbReference>
<feature type="binding site" evidence="18">
    <location>
        <position position="662"/>
    </location>
    <ligand>
        <name>ATP</name>
        <dbReference type="ChEBI" id="CHEBI:30616"/>
    </ligand>
</feature>
<evidence type="ECO:0000256" key="12">
    <source>
        <dbReference type="ARBA" id="ARBA00022840"/>
    </source>
</evidence>
<dbReference type="CDD" id="cd14066">
    <property type="entry name" value="STKc_IRAK"/>
    <property type="match status" value="1"/>
</dbReference>
<evidence type="ECO:0000256" key="2">
    <source>
        <dbReference type="ARBA" id="ARBA00012513"/>
    </source>
</evidence>
<keyword evidence="15" id="KW-0675">Receptor</keyword>
<dbReference type="SUPFAM" id="SSF56112">
    <property type="entry name" value="Protein kinase-like (PK-like)"/>
    <property type="match status" value="1"/>
</dbReference>
<evidence type="ECO:0000256" key="11">
    <source>
        <dbReference type="ARBA" id="ARBA00022777"/>
    </source>
</evidence>
<keyword evidence="12 18" id="KW-0067">ATP-binding</keyword>
<evidence type="ECO:0000256" key="13">
    <source>
        <dbReference type="ARBA" id="ARBA00022989"/>
    </source>
</evidence>
<evidence type="ECO:0000256" key="10">
    <source>
        <dbReference type="ARBA" id="ARBA00022741"/>
    </source>
</evidence>
<name>A0A8D7B713_MUSAM</name>
<evidence type="ECO:0000256" key="20">
    <source>
        <dbReference type="SAM" id="SignalP"/>
    </source>
</evidence>
<evidence type="ECO:0000256" key="19">
    <source>
        <dbReference type="SAM" id="Phobius"/>
    </source>
</evidence>
<organism evidence="22">
    <name type="scientific">Musa acuminata subsp. malaccensis</name>
    <name type="common">Wild banana</name>
    <name type="synonym">Musa malaccensis</name>
    <dbReference type="NCBI Taxonomy" id="214687"/>
    <lineage>
        <taxon>Eukaryota</taxon>
        <taxon>Viridiplantae</taxon>
        <taxon>Streptophyta</taxon>
        <taxon>Embryophyta</taxon>
        <taxon>Tracheophyta</taxon>
        <taxon>Spermatophyta</taxon>
        <taxon>Magnoliopsida</taxon>
        <taxon>Liliopsida</taxon>
        <taxon>Zingiberales</taxon>
        <taxon>Musaceae</taxon>
        <taxon>Musa</taxon>
    </lineage>
</organism>
<evidence type="ECO:0000256" key="1">
    <source>
        <dbReference type="ARBA" id="ARBA00004162"/>
    </source>
</evidence>
<feature type="domain" description="Protein kinase" evidence="21">
    <location>
        <begin position="634"/>
        <end position="916"/>
    </location>
</feature>
<dbReference type="FunFam" id="3.30.200.20:FF:000394">
    <property type="entry name" value="Leucine-rich repeat receptor-like protein kinase"/>
    <property type="match status" value="1"/>
</dbReference>
<comment type="catalytic activity">
    <reaction evidence="16">
        <text>L-threonyl-[protein] + ATP = O-phospho-L-threonyl-[protein] + ADP + H(+)</text>
        <dbReference type="Rhea" id="RHEA:46608"/>
        <dbReference type="Rhea" id="RHEA-COMP:11060"/>
        <dbReference type="Rhea" id="RHEA-COMP:11605"/>
        <dbReference type="ChEBI" id="CHEBI:15378"/>
        <dbReference type="ChEBI" id="CHEBI:30013"/>
        <dbReference type="ChEBI" id="CHEBI:30616"/>
        <dbReference type="ChEBI" id="CHEBI:61977"/>
        <dbReference type="ChEBI" id="CHEBI:456216"/>
        <dbReference type="EC" id="2.7.11.1"/>
    </reaction>
</comment>
<keyword evidence="8 20" id="KW-0732">Signal</keyword>